<dbReference type="GO" id="GO:0016746">
    <property type="term" value="F:acyltransferase activity"/>
    <property type="evidence" value="ECO:0007669"/>
    <property type="project" value="UniProtKB-KW"/>
</dbReference>
<dbReference type="Pfam" id="PF13302">
    <property type="entry name" value="Acetyltransf_3"/>
    <property type="match status" value="1"/>
</dbReference>
<gene>
    <name evidence="2" type="ORF">PZA18_17275</name>
</gene>
<dbReference type="PROSITE" id="PS51186">
    <property type="entry name" value="GNAT"/>
    <property type="match status" value="1"/>
</dbReference>
<keyword evidence="2" id="KW-0808">Transferase</keyword>
<dbReference type="PANTHER" id="PTHR39203:SF1">
    <property type="entry name" value="CYTOPLASMIC PROTEIN"/>
    <property type="match status" value="1"/>
</dbReference>
<accession>A0ABT7E0G4</accession>
<evidence type="ECO:0000313" key="2">
    <source>
        <dbReference type="EMBL" id="MDK2125808.1"/>
    </source>
</evidence>
<proteinExistence type="predicted"/>
<feature type="domain" description="N-acetyltransferase" evidence="1">
    <location>
        <begin position="161"/>
        <end position="325"/>
    </location>
</feature>
<dbReference type="EC" id="2.3.1.-" evidence="2"/>
<dbReference type="Pfam" id="PF04266">
    <property type="entry name" value="ASCH"/>
    <property type="match status" value="1"/>
</dbReference>
<dbReference type="RefSeq" id="WP_284102120.1">
    <property type="nucleotide sequence ID" value="NZ_JARRAF010000024.1"/>
</dbReference>
<dbReference type="InterPro" id="IPR000182">
    <property type="entry name" value="GNAT_dom"/>
</dbReference>
<protein>
    <submittedName>
        <fullName evidence="2">GNAT family N-acetyltransferase</fullName>
        <ecNumber evidence="2">2.3.1.-</ecNumber>
    </submittedName>
</protein>
<keyword evidence="2" id="KW-0012">Acyltransferase</keyword>
<organism evidence="2 3">
    <name type="scientific">Parachitinimonas caeni</name>
    <dbReference type="NCBI Taxonomy" id="3031301"/>
    <lineage>
        <taxon>Bacteria</taxon>
        <taxon>Pseudomonadati</taxon>
        <taxon>Pseudomonadota</taxon>
        <taxon>Betaproteobacteria</taxon>
        <taxon>Neisseriales</taxon>
        <taxon>Chitinibacteraceae</taxon>
        <taxon>Parachitinimonas</taxon>
    </lineage>
</organism>
<reference evidence="2" key="1">
    <citation type="submission" date="2023-03" db="EMBL/GenBank/DDBJ databases">
        <title>Chitinimonas shenzhenensis gen. nov., sp. nov., a novel member of family Burkholderiaceae isolated from activated sludge collected in Shen Zhen, China.</title>
        <authorList>
            <person name="Wang X."/>
        </authorList>
    </citation>
    <scope>NUCLEOTIDE SEQUENCE</scope>
    <source>
        <strain evidence="2">DQS-5</strain>
    </source>
</reference>
<dbReference type="InterPro" id="IPR009326">
    <property type="entry name" value="DUF984"/>
</dbReference>
<dbReference type="SUPFAM" id="SSF55729">
    <property type="entry name" value="Acyl-CoA N-acyltransferases (Nat)"/>
    <property type="match status" value="1"/>
</dbReference>
<comment type="caution">
    <text evidence="2">The sequence shown here is derived from an EMBL/GenBank/DDBJ whole genome shotgun (WGS) entry which is preliminary data.</text>
</comment>
<name>A0ABT7E0G4_9NEIS</name>
<dbReference type="PANTHER" id="PTHR39203">
    <property type="entry name" value="CYTOPLASMIC PROTEIN-RELATED"/>
    <property type="match status" value="1"/>
</dbReference>
<sequence>MTPHSLQRQFWLTACKSAGMPVDTPHTVWHFGDTPELARQLGSLVRSGVKTASCGLKYWADQDPANQGTVGDVSLITDHAGHPLCVIRLVSVVEHALGEVPEDFALAEGEGDYAAWHAAHLDYFSRTRPADLILDAQTPLLCERYELLYPTATPTLALNGARLRPWQLADAPALARHANSPRITSWLDDRFPSPYSLADAEDWIGGGWLEVSSFNWAIEVDGEAAGSISLTQGSGHAACSASIGYWLTDSRWGRGIASAAVGAVSDFGLQLRGVERIEAYIFDGNHGAVRTLEVNGYEHEGTLRRSLLKAGKPIDQHLYARLRPDMAADDRLASGFPMGTSPSQPATKT</sequence>
<dbReference type="InterPro" id="IPR015947">
    <property type="entry name" value="PUA-like_sf"/>
</dbReference>
<dbReference type="InterPro" id="IPR016181">
    <property type="entry name" value="Acyl_CoA_acyltransferase"/>
</dbReference>
<dbReference type="SUPFAM" id="SSF88697">
    <property type="entry name" value="PUA domain-like"/>
    <property type="match status" value="1"/>
</dbReference>
<dbReference type="Gene3D" id="3.10.400.10">
    <property type="entry name" value="Sulfate adenylyltransferase"/>
    <property type="match status" value="1"/>
</dbReference>
<dbReference type="Gene3D" id="3.40.630.30">
    <property type="match status" value="1"/>
</dbReference>
<evidence type="ECO:0000259" key="1">
    <source>
        <dbReference type="PROSITE" id="PS51186"/>
    </source>
</evidence>
<dbReference type="EMBL" id="JARRAF010000024">
    <property type="protein sequence ID" value="MDK2125808.1"/>
    <property type="molecule type" value="Genomic_DNA"/>
</dbReference>
<dbReference type="Proteomes" id="UP001172778">
    <property type="component" value="Unassembled WGS sequence"/>
</dbReference>
<keyword evidence="3" id="KW-1185">Reference proteome</keyword>
<dbReference type="SMART" id="SM01022">
    <property type="entry name" value="ASCH"/>
    <property type="match status" value="1"/>
</dbReference>
<evidence type="ECO:0000313" key="3">
    <source>
        <dbReference type="Proteomes" id="UP001172778"/>
    </source>
</evidence>
<dbReference type="InterPro" id="IPR007374">
    <property type="entry name" value="ASCH_domain"/>
</dbReference>
<dbReference type="CDD" id="cd06553">
    <property type="entry name" value="ASCH_Ef3133_like"/>
    <property type="match status" value="1"/>
</dbReference>